<dbReference type="RefSeq" id="WP_280020441.1">
    <property type="nucleotide sequence ID" value="NZ_JAODZM010000023.1"/>
</dbReference>
<dbReference type="Pfam" id="PF18145">
    <property type="entry name" value="SAVED"/>
    <property type="match status" value="1"/>
</dbReference>
<dbReference type="AlphaFoldDB" id="A0AAW6S893"/>
<evidence type="ECO:0000259" key="1">
    <source>
        <dbReference type="Pfam" id="PF18145"/>
    </source>
</evidence>
<gene>
    <name evidence="2" type="ORF">N7383_14965</name>
</gene>
<dbReference type="InterPro" id="IPR040836">
    <property type="entry name" value="SAVED"/>
</dbReference>
<dbReference type="NCBIfam" id="NF033611">
    <property type="entry name" value="SAVED"/>
    <property type="match status" value="1"/>
</dbReference>
<evidence type="ECO:0000313" key="2">
    <source>
        <dbReference type="EMBL" id="MDH0196937.1"/>
    </source>
</evidence>
<feature type="non-terminal residue" evidence="2">
    <location>
        <position position="1"/>
    </location>
</feature>
<dbReference type="EMBL" id="JAODZM010000023">
    <property type="protein sequence ID" value="MDH0196937.1"/>
    <property type="molecule type" value="Genomic_DNA"/>
</dbReference>
<organism evidence="2 3">
    <name type="scientific">Enterobacter cloacae</name>
    <dbReference type="NCBI Taxonomy" id="550"/>
    <lineage>
        <taxon>Bacteria</taxon>
        <taxon>Pseudomonadati</taxon>
        <taxon>Pseudomonadota</taxon>
        <taxon>Gammaproteobacteria</taxon>
        <taxon>Enterobacterales</taxon>
        <taxon>Enterobacteriaceae</taxon>
        <taxon>Enterobacter</taxon>
        <taxon>Enterobacter cloacae complex</taxon>
    </lineage>
</organism>
<protein>
    <submittedName>
        <fullName evidence="2">SAVED domain-containing protein</fullName>
    </submittedName>
</protein>
<reference evidence="2" key="1">
    <citation type="submission" date="2022-09" db="EMBL/GenBank/DDBJ databases">
        <title>Intensive care unit water sources are persistently colonized with multi-drug resistant bacteria and are the site of extensive horizontal gene transfer of antibiotic resistance genes.</title>
        <authorList>
            <person name="Diorio-Toth L."/>
        </authorList>
    </citation>
    <scope>NUCLEOTIDE SEQUENCE</scope>
    <source>
        <strain evidence="2">GD04139</strain>
    </source>
</reference>
<comment type="caution">
    <text evidence="2">The sequence shown here is derived from an EMBL/GenBank/DDBJ whole genome shotgun (WGS) entry which is preliminary data.</text>
</comment>
<name>A0AAW6S893_ENTCL</name>
<feature type="domain" description="SMODS-associated and fused to various effectors" evidence="1">
    <location>
        <begin position="2"/>
        <end position="46"/>
    </location>
</feature>
<proteinExistence type="predicted"/>
<dbReference type="Proteomes" id="UP001158360">
    <property type="component" value="Unassembled WGS sequence"/>
</dbReference>
<accession>A0AAW6S893</accession>
<evidence type="ECO:0000313" key="3">
    <source>
        <dbReference type="Proteomes" id="UP001158360"/>
    </source>
</evidence>
<sequence>EEVHLFVSAQASVVVRLGALYQEGLHGAISIWHWNSIDNKYEWCLRVTGKDIS</sequence>